<dbReference type="EMBL" id="BNJF01000004">
    <property type="protein sequence ID" value="GHO48914.1"/>
    <property type="molecule type" value="Genomic_DNA"/>
</dbReference>
<proteinExistence type="predicted"/>
<accession>A0A8J3I3Z6</accession>
<protein>
    <submittedName>
        <fullName evidence="1">Uncharacterized protein</fullName>
    </submittedName>
</protein>
<reference evidence="1" key="1">
    <citation type="submission" date="2020-10" db="EMBL/GenBank/DDBJ databases">
        <title>Taxonomic study of unclassified bacteria belonging to the class Ktedonobacteria.</title>
        <authorList>
            <person name="Yabe S."/>
            <person name="Wang C.M."/>
            <person name="Zheng Y."/>
            <person name="Sakai Y."/>
            <person name="Cavaletti L."/>
            <person name="Monciardini P."/>
            <person name="Donadio S."/>
        </authorList>
    </citation>
    <scope>NUCLEOTIDE SEQUENCE</scope>
    <source>
        <strain evidence="1">SOSP1-1</strain>
    </source>
</reference>
<dbReference type="Proteomes" id="UP000612362">
    <property type="component" value="Unassembled WGS sequence"/>
</dbReference>
<keyword evidence="2" id="KW-1185">Reference proteome</keyword>
<evidence type="ECO:0000313" key="1">
    <source>
        <dbReference type="EMBL" id="GHO48914.1"/>
    </source>
</evidence>
<comment type="caution">
    <text evidence="1">The sequence shown here is derived from an EMBL/GenBank/DDBJ whole genome shotgun (WGS) entry which is preliminary data.</text>
</comment>
<evidence type="ECO:0000313" key="2">
    <source>
        <dbReference type="Proteomes" id="UP000612362"/>
    </source>
</evidence>
<organism evidence="1 2">
    <name type="scientific">Ktedonospora formicarum</name>
    <dbReference type="NCBI Taxonomy" id="2778364"/>
    <lineage>
        <taxon>Bacteria</taxon>
        <taxon>Bacillati</taxon>
        <taxon>Chloroflexota</taxon>
        <taxon>Ktedonobacteria</taxon>
        <taxon>Ktedonobacterales</taxon>
        <taxon>Ktedonobacteraceae</taxon>
        <taxon>Ktedonospora</taxon>
    </lineage>
</organism>
<dbReference type="AlphaFoldDB" id="A0A8J3I3Z6"/>
<name>A0A8J3I3Z6_9CHLR</name>
<gene>
    <name evidence="1" type="ORF">KSX_70770</name>
</gene>
<sequence length="92" mass="10282">MKKIRTACFHPQYGIFGERLSMAASLKRVFFPKLSSAAIGDKAAYKRTKTASLPFYKNPSEKALLIDGRDASPFLERRRGGADPRTSGWWGT</sequence>